<evidence type="ECO:0008006" key="5">
    <source>
        <dbReference type="Google" id="ProtNLM"/>
    </source>
</evidence>
<accession>A0A150TMJ0</accession>
<proteinExistence type="predicted"/>
<evidence type="ECO:0000313" key="2">
    <source>
        <dbReference type="EMBL" id="KYG05817.1"/>
    </source>
</evidence>
<evidence type="ECO:0000313" key="1">
    <source>
        <dbReference type="EMBL" id="KYF47226.1"/>
    </source>
</evidence>
<dbReference type="InterPro" id="IPR050172">
    <property type="entry name" value="SsuD_RutA_monooxygenase"/>
</dbReference>
<evidence type="ECO:0000313" key="4">
    <source>
        <dbReference type="Proteomes" id="UP000075604"/>
    </source>
</evidence>
<dbReference type="Proteomes" id="UP000075502">
    <property type="component" value="Unassembled WGS sequence"/>
</dbReference>
<dbReference type="EMBL" id="JELX01004541">
    <property type="protein sequence ID" value="KYF47226.1"/>
    <property type="molecule type" value="Genomic_DNA"/>
</dbReference>
<dbReference type="PANTHER" id="PTHR42847">
    <property type="entry name" value="ALKANESULFONATE MONOOXYGENASE"/>
    <property type="match status" value="1"/>
</dbReference>
<sequence length="79" mass="8810">MESEPSRARLEECNHNDGFRTGLIGTPEQIARRIVAYQAAGVDLVLGGFLHYLEEVEQFGKKVLPIVRELEADEARKAA</sequence>
<reference evidence="3 4" key="1">
    <citation type="submission" date="2014-02" db="EMBL/GenBank/DDBJ databases">
        <title>The small core and large imbalanced accessory genome model reveals a collaborative survival strategy of Sorangium cellulosum strains in nature.</title>
        <authorList>
            <person name="Han K."/>
            <person name="Peng R."/>
            <person name="Blom J."/>
            <person name="Li Y.-Z."/>
        </authorList>
    </citation>
    <scope>NUCLEOTIDE SEQUENCE [LARGE SCALE GENOMIC DNA]</scope>
    <source>
        <strain evidence="2 3">So0007-03</strain>
        <strain evidence="1 4">So0157-18</strain>
    </source>
</reference>
<dbReference type="SUPFAM" id="SSF51679">
    <property type="entry name" value="Bacterial luciferase-like"/>
    <property type="match status" value="1"/>
</dbReference>
<dbReference type="Proteomes" id="UP000075604">
    <property type="component" value="Unassembled WGS sequence"/>
</dbReference>
<name>A0A150TMJ0_SORCE</name>
<dbReference type="Gene3D" id="3.20.20.30">
    <property type="entry name" value="Luciferase-like domain"/>
    <property type="match status" value="1"/>
</dbReference>
<comment type="caution">
    <text evidence="2">The sequence shown here is derived from an EMBL/GenBank/DDBJ whole genome shotgun (WGS) entry which is preliminary data.</text>
</comment>
<dbReference type="PANTHER" id="PTHR42847:SF4">
    <property type="entry name" value="ALKANESULFONATE MONOOXYGENASE-RELATED"/>
    <property type="match status" value="1"/>
</dbReference>
<dbReference type="InterPro" id="IPR036661">
    <property type="entry name" value="Luciferase-like_sf"/>
</dbReference>
<organism evidence="2 3">
    <name type="scientific">Sorangium cellulosum</name>
    <name type="common">Polyangium cellulosum</name>
    <dbReference type="NCBI Taxonomy" id="56"/>
    <lineage>
        <taxon>Bacteria</taxon>
        <taxon>Pseudomonadati</taxon>
        <taxon>Myxococcota</taxon>
        <taxon>Polyangia</taxon>
        <taxon>Polyangiales</taxon>
        <taxon>Polyangiaceae</taxon>
        <taxon>Sorangium</taxon>
    </lineage>
</organism>
<evidence type="ECO:0000313" key="3">
    <source>
        <dbReference type="Proteomes" id="UP000075502"/>
    </source>
</evidence>
<dbReference type="GO" id="GO:0008726">
    <property type="term" value="F:alkanesulfonate monooxygenase activity"/>
    <property type="evidence" value="ECO:0007669"/>
    <property type="project" value="TreeGrafter"/>
</dbReference>
<dbReference type="AlphaFoldDB" id="A0A150TMJ0"/>
<dbReference type="EMBL" id="JEME01001888">
    <property type="protein sequence ID" value="KYG05817.1"/>
    <property type="molecule type" value="Genomic_DNA"/>
</dbReference>
<gene>
    <name evidence="1" type="ORF">BE04_15710</name>
    <name evidence="2" type="ORF">BE21_38315</name>
</gene>
<dbReference type="GO" id="GO:0046306">
    <property type="term" value="P:alkanesulfonate catabolic process"/>
    <property type="evidence" value="ECO:0007669"/>
    <property type="project" value="TreeGrafter"/>
</dbReference>
<protein>
    <recommendedName>
        <fullName evidence="5">Luciferase-like domain-containing protein</fullName>
    </recommendedName>
</protein>